<dbReference type="Proteomes" id="UP000466442">
    <property type="component" value="Unassembled WGS sequence"/>
</dbReference>
<sequence length="159" mass="18013">MDEKDPSKSGGVPPSFPLNQQSDLNQKQHTADMQHQQNVHAFSPPPPAYTGFVGLEVNNLNYPYNPHPQTYFVQQVQGQSYPIIHHAVSPGNHQVFHEPPPPYMNQQQELFNQQPPQRIVVVKGVSQRSSCSWRKVMVGIFFTLLGLKLILVGIRNYSE</sequence>
<name>A0A6A4JEQ6_APOLU</name>
<keyword evidence="2" id="KW-0812">Transmembrane</keyword>
<keyword evidence="2" id="KW-1133">Transmembrane helix</keyword>
<feature type="region of interest" description="Disordered" evidence="1">
    <location>
        <begin position="1"/>
        <end position="45"/>
    </location>
</feature>
<dbReference type="AlphaFoldDB" id="A0A6A4JEQ6"/>
<reference evidence="3" key="1">
    <citation type="journal article" date="2021" name="Mol. Ecol. Resour.">
        <title>Apolygus lucorum genome provides insights into omnivorousness and mesophyll feeding.</title>
        <authorList>
            <person name="Liu Y."/>
            <person name="Liu H."/>
            <person name="Wang H."/>
            <person name="Huang T."/>
            <person name="Liu B."/>
            <person name="Yang B."/>
            <person name="Yin L."/>
            <person name="Li B."/>
            <person name="Zhang Y."/>
            <person name="Zhang S."/>
            <person name="Jiang F."/>
            <person name="Zhang X."/>
            <person name="Ren Y."/>
            <person name="Wang B."/>
            <person name="Wang S."/>
            <person name="Lu Y."/>
            <person name="Wu K."/>
            <person name="Fan W."/>
            <person name="Wang G."/>
        </authorList>
    </citation>
    <scope>NUCLEOTIDE SEQUENCE</scope>
    <source>
        <strain evidence="3">12Hb</strain>
    </source>
</reference>
<evidence type="ECO:0000313" key="4">
    <source>
        <dbReference type="Proteomes" id="UP000466442"/>
    </source>
</evidence>
<protein>
    <submittedName>
        <fullName evidence="3">Uncharacterized protein</fullName>
    </submittedName>
</protein>
<evidence type="ECO:0000256" key="1">
    <source>
        <dbReference type="SAM" id="MobiDB-lite"/>
    </source>
</evidence>
<keyword evidence="2" id="KW-0472">Membrane</keyword>
<gene>
    <name evidence="3" type="ORF">GE061_002216</name>
</gene>
<evidence type="ECO:0000313" key="3">
    <source>
        <dbReference type="EMBL" id="KAF6203881.1"/>
    </source>
</evidence>
<feature type="compositionally biased region" description="Polar residues" evidence="1">
    <location>
        <begin position="17"/>
        <end position="40"/>
    </location>
</feature>
<keyword evidence="4" id="KW-1185">Reference proteome</keyword>
<feature type="transmembrane region" description="Helical" evidence="2">
    <location>
        <begin position="136"/>
        <end position="154"/>
    </location>
</feature>
<accession>A0A6A4JEQ6</accession>
<evidence type="ECO:0000256" key="2">
    <source>
        <dbReference type="SAM" id="Phobius"/>
    </source>
</evidence>
<comment type="caution">
    <text evidence="3">The sequence shown here is derived from an EMBL/GenBank/DDBJ whole genome shotgun (WGS) entry which is preliminary data.</text>
</comment>
<dbReference type="EMBL" id="WIXP02000010">
    <property type="protein sequence ID" value="KAF6203881.1"/>
    <property type="molecule type" value="Genomic_DNA"/>
</dbReference>
<proteinExistence type="predicted"/>
<organism evidence="3 4">
    <name type="scientific">Apolygus lucorum</name>
    <name type="common">Small green plant bug</name>
    <name type="synonym">Lygocoris lucorum</name>
    <dbReference type="NCBI Taxonomy" id="248454"/>
    <lineage>
        <taxon>Eukaryota</taxon>
        <taxon>Metazoa</taxon>
        <taxon>Ecdysozoa</taxon>
        <taxon>Arthropoda</taxon>
        <taxon>Hexapoda</taxon>
        <taxon>Insecta</taxon>
        <taxon>Pterygota</taxon>
        <taxon>Neoptera</taxon>
        <taxon>Paraneoptera</taxon>
        <taxon>Hemiptera</taxon>
        <taxon>Heteroptera</taxon>
        <taxon>Panheteroptera</taxon>
        <taxon>Cimicomorpha</taxon>
        <taxon>Miridae</taxon>
        <taxon>Mirini</taxon>
        <taxon>Apolygus</taxon>
    </lineage>
</organism>